<dbReference type="InterPro" id="IPR002327">
    <property type="entry name" value="Cyt_c_1A/1B"/>
</dbReference>
<dbReference type="PROSITE" id="PS51007">
    <property type="entry name" value="CYTC"/>
    <property type="match status" value="1"/>
</dbReference>
<dbReference type="AlphaFoldDB" id="A0AAU7JN94"/>
<keyword evidence="4 9" id="KW-0479">Metal-binding</keyword>
<dbReference type="PROSITE" id="PS50082">
    <property type="entry name" value="WD_REPEATS_2"/>
    <property type="match status" value="3"/>
</dbReference>
<evidence type="ECO:0000256" key="2">
    <source>
        <dbReference type="ARBA" id="ARBA00022574"/>
    </source>
</evidence>
<evidence type="ECO:0000256" key="9">
    <source>
        <dbReference type="PROSITE-ProRule" id="PRU00433"/>
    </source>
</evidence>
<dbReference type="InterPro" id="IPR036909">
    <property type="entry name" value="Cyt_c-like_dom_sf"/>
</dbReference>
<dbReference type="PROSITE" id="PS50294">
    <property type="entry name" value="WD_REPEATS_REGION"/>
    <property type="match status" value="3"/>
</dbReference>
<evidence type="ECO:0000313" key="11">
    <source>
        <dbReference type="EMBL" id="XBO41676.1"/>
    </source>
</evidence>
<dbReference type="PANTHER" id="PTHR44019">
    <property type="entry name" value="WD REPEAT-CONTAINING PROTEIN 55"/>
    <property type="match status" value="1"/>
</dbReference>
<proteinExistence type="predicted"/>
<dbReference type="SMART" id="SM00320">
    <property type="entry name" value="WD40"/>
    <property type="match status" value="7"/>
</dbReference>
<evidence type="ECO:0000256" key="7">
    <source>
        <dbReference type="ARBA" id="ARBA00023004"/>
    </source>
</evidence>
<feature type="repeat" description="WD" evidence="8">
    <location>
        <begin position="8"/>
        <end position="49"/>
    </location>
</feature>
<keyword evidence="7 9" id="KW-0408">Iron</keyword>
<dbReference type="GO" id="GO:0020037">
    <property type="term" value="F:heme binding"/>
    <property type="evidence" value="ECO:0007669"/>
    <property type="project" value="InterPro"/>
</dbReference>
<keyword evidence="6" id="KW-0249">Electron transport</keyword>
<keyword evidence="2 8" id="KW-0853">WD repeat</keyword>
<keyword evidence="5" id="KW-0677">Repeat</keyword>
<evidence type="ECO:0000256" key="1">
    <source>
        <dbReference type="ARBA" id="ARBA00022448"/>
    </source>
</evidence>
<dbReference type="PROSITE" id="PS00678">
    <property type="entry name" value="WD_REPEATS_1"/>
    <property type="match status" value="1"/>
</dbReference>
<feature type="repeat" description="WD" evidence="8">
    <location>
        <begin position="131"/>
        <end position="161"/>
    </location>
</feature>
<dbReference type="GO" id="GO:0046872">
    <property type="term" value="F:metal ion binding"/>
    <property type="evidence" value="ECO:0007669"/>
    <property type="project" value="UniProtKB-KW"/>
</dbReference>
<dbReference type="SUPFAM" id="SSF50978">
    <property type="entry name" value="WD40 repeat-like"/>
    <property type="match status" value="1"/>
</dbReference>
<evidence type="ECO:0000256" key="5">
    <source>
        <dbReference type="ARBA" id="ARBA00022737"/>
    </source>
</evidence>
<organism evidence="11">
    <name type="scientific">Alsobacter sp. KACC 23698</name>
    <dbReference type="NCBI Taxonomy" id="3149229"/>
    <lineage>
        <taxon>Bacteria</taxon>
        <taxon>Pseudomonadati</taxon>
        <taxon>Pseudomonadota</taxon>
        <taxon>Alphaproteobacteria</taxon>
        <taxon>Hyphomicrobiales</taxon>
        <taxon>Alsobacteraceae</taxon>
        <taxon>Alsobacter</taxon>
    </lineage>
</organism>
<sequence length="407" mass="41366">MVPAFADLRGHGGPVRSVATEPSSHSALTGSFDGSAILWDVSSGEARQALRFHAGQVNATAFLSQTRFITAGQDGLVALWTAAREQPDRVLDGHAGPVVALAVAEDGRIASASWDGTVRLWAGDGSPLSVLRGHAGNVNAVGFLPGGDVVSAGADGTVRVWASGRESGWVIFASPAAINAAAVLGGAVALAGADGSIRLIDASGRNLGEAQLLDAPATALAASGDGLLAAGGADGSVALLQAPSLRVIRSFAPAQGPVWALAFLASPPRLLAGTSRGPVVTWDLASGARLLDGSDGGQAAAATTGGESARVFAPCRACHSLGPDPGNRAGPTLYGLFGRRAGTANGYVYSAALGRRDLMWTAETVARLFEIGPAAFIPGTKMPDQKLVDERDRADLIRFLEEATKPR</sequence>
<dbReference type="GO" id="GO:0009055">
    <property type="term" value="F:electron transfer activity"/>
    <property type="evidence" value="ECO:0007669"/>
    <property type="project" value="InterPro"/>
</dbReference>
<dbReference type="Gene3D" id="2.130.10.10">
    <property type="entry name" value="YVTN repeat-like/Quinoprotein amine dehydrogenase"/>
    <property type="match status" value="3"/>
</dbReference>
<dbReference type="Pfam" id="PF00400">
    <property type="entry name" value="WD40"/>
    <property type="match status" value="3"/>
</dbReference>
<evidence type="ECO:0000256" key="6">
    <source>
        <dbReference type="ARBA" id="ARBA00022982"/>
    </source>
</evidence>
<dbReference type="InterPro" id="IPR001680">
    <property type="entry name" value="WD40_rpt"/>
</dbReference>
<dbReference type="InterPro" id="IPR036322">
    <property type="entry name" value="WD40_repeat_dom_sf"/>
</dbReference>
<dbReference type="PANTHER" id="PTHR44019:SF8">
    <property type="entry name" value="POC1 CENTRIOLAR PROTEIN HOMOLOG"/>
    <property type="match status" value="1"/>
</dbReference>
<dbReference type="InterPro" id="IPR015943">
    <property type="entry name" value="WD40/YVTN_repeat-like_dom_sf"/>
</dbReference>
<dbReference type="InterPro" id="IPR019775">
    <property type="entry name" value="WD40_repeat_CS"/>
</dbReference>
<accession>A0AAU7JN94</accession>
<evidence type="ECO:0000256" key="3">
    <source>
        <dbReference type="ARBA" id="ARBA00022617"/>
    </source>
</evidence>
<dbReference type="PRINTS" id="PR00604">
    <property type="entry name" value="CYTCHRMECIAB"/>
</dbReference>
<evidence type="ECO:0000256" key="4">
    <source>
        <dbReference type="ARBA" id="ARBA00022723"/>
    </source>
</evidence>
<reference evidence="11" key="1">
    <citation type="submission" date="2024-05" db="EMBL/GenBank/DDBJ databases">
        <authorList>
            <person name="Kim S."/>
            <person name="Heo J."/>
            <person name="Choi H."/>
            <person name="Choi Y."/>
            <person name="Kwon S.-W."/>
            <person name="Kim Y."/>
        </authorList>
    </citation>
    <scope>NUCLEOTIDE SEQUENCE</scope>
    <source>
        <strain evidence="11">KACC 23698</strain>
    </source>
</reference>
<dbReference type="EMBL" id="CP157484">
    <property type="protein sequence ID" value="XBO41676.1"/>
    <property type="molecule type" value="Genomic_DNA"/>
</dbReference>
<dbReference type="Gene3D" id="1.10.760.10">
    <property type="entry name" value="Cytochrome c-like domain"/>
    <property type="match status" value="1"/>
</dbReference>
<protein>
    <submittedName>
        <fullName evidence="11">C-type cytochrome</fullName>
    </submittedName>
</protein>
<name>A0AAU7JN94_9HYPH</name>
<keyword evidence="1" id="KW-0813">Transport</keyword>
<feature type="repeat" description="WD" evidence="8">
    <location>
        <begin position="91"/>
        <end position="121"/>
    </location>
</feature>
<gene>
    <name evidence="11" type="ORF">ABEG18_03320</name>
</gene>
<dbReference type="PRINTS" id="PR00320">
    <property type="entry name" value="GPROTEINBRPT"/>
</dbReference>
<dbReference type="InterPro" id="IPR020472">
    <property type="entry name" value="WD40_PAC1"/>
</dbReference>
<dbReference type="InterPro" id="IPR050505">
    <property type="entry name" value="WDR55/POC1"/>
</dbReference>
<keyword evidence="3 9" id="KW-0349">Heme</keyword>
<dbReference type="InterPro" id="IPR009056">
    <property type="entry name" value="Cyt_c-like_dom"/>
</dbReference>
<feature type="domain" description="Cytochrome c" evidence="10">
    <location>
        <begin position="282"/>
        <end position="404"/>
    </location>
</feature>
<dbReference type="SUPFAM" id="SSF46626">
    <property type="entry name" value="Cytochrome c"/>
    <property type="match status" value="1"/>
</dbReference>
<evidence type="ECO:0000256" key="8">
    <source>
        <dbReference type="PROSITE-ProRule" id="PRU00221"/>
    </source>
</evidence>
<evidence type="ECO:0000259" key="10">
    <source>
        <dbReference type="PROSITE" id="PS51007"/>
    </source>
</evidence>
<dbReference type="CDD" id="cd00200">
    <property type="entry name" value="WD40"/>
    <property type="match status" value="1"/>
</dbReference>